<proteinExistence type="predicted"/>
<gene>
    <name evidence="1" type="ORF">EAL2_c18870</name>
</gene>
<sequence>MLNICITADHELFFGDNYVPEEDVLIKPTYNLMDMLGENGASLVIMSDVLSIFRYRELGMNEFPESMEEQLVYAIKNGHDVQLHIHSHWINSTYSNGKWEFDYSKYKIHDLGFEDRRDGTPSAADVIRNGKKYLEDLLIPVDSSYVCRAFRAGGWNLMPERELLKALLNEGIWIDTSIFKGGRLETGIHGFDYTNVPESINWWIDPDMGIEHMAQMDDDAVFEMVIGSCYKMPGLLVKKIENSLLGRIRKKRLSETPPRGTAFADAQGGTLSEFAKKLGNYLGQPLMLSYDGVCKEVMLGIVKHYLKSYDCENNDYYLSVIGHPKSMGNIALLELEGFCRRINRDYKSIVRFVNTSEIKFQKR</sequence>
<dbReference type="Proteomes" id="UP000019591">
    <property type="component" value="Chromosome"/>
</dbReference>
<dbReference type="eggNOG" id="COG0726">
    <property type="taxonomic scope" value="Bacteria"/>
</dbReference>
<evidence type="ECO:0000313" key="1">
    <source>
        <dbReference type="EMBL" id="AHM57168.1"/>
    </source>
</evidence>
<evidence type="ECO:0000313" key="2">
    <source>
        <dbReference type="Proteomes" id="UP000019591"/>
    </source>
</evidence>
<accession>W8TH81</accession>
<dbReference type="RefSeq" id="WP_025436120.1">
    <property type="nucleotide sequence ID" value="NZ_CP007452.1"/>
</dbReference>
<dbReference type="PATRIC" id="fig|1286171.3.peg.1836"/>
<dbReference type="HOGENOM" id="CLU_062597_0_0_9"/>
<dbReference type="AlphaFoldDB" id="W8TH81"/>
<organism evidence="1 2">
    <name type="scientific">Peptoclostridium acidaminophilum DSM 3953</name>
    <dbReference type="NCBI Taxonomy" id="1286171"/>
    <lineage>
        <taxon>Bacteria</taxon>
        <taxon>Bacillati</taxon>
        <taxon>Bacillota</taxon>
        <taxon>Clostridia</taxon>
        <taxon>Peptostreptococcales</taxon>
        <taxon>Peptoclostridiaceae</taxon>
        <taxon>Peptoclostridium</taxon>
    </lineage>
</organism>
<dbReference type="OrthoDB" id="9806342at2"/>
<dbReference type="STRING" id="1286171.EAL2_c18870"/>
<evidence type="ECO:0008006" key="3">
    <source>
        <dbReference type="Google" id="ProtNLM"/>
    </source>
</evidence>
<dbReference type="KEGG" id="eac:EAL2_c18870"/>
<keyword evidence="2" id="KW-1185">Reference proteome</keyword>
<dbReference type="EMBL" id="CP007452">
    <property type="protein sequence ID" value="AHM57168.1"/>
    <property type="molecule type" value="Genomic_DNA"/>
</dbReference>
<name>W8TH81_PEPAC</name>
<reference evidence="1 2" key="1">
    <citation type="journal article" date="2014" name="Genome Announc.">
        <title>Complete Genome Sequence of Amino Acid-Utilizing Eubacterium acidaminophilum al-2 (DSM 3953).</title>
        <authorList>
            <person name="Poehlein A."/>
            <person name="Andreesen J.R."/>
            <person name="Daniel R."/>
        </authorList>
    </citation>
    <scope>NUCLEOTIDE SEQUENCE [LARGE SCALE GENOMIC DNA]</scope>
    <source>
        <strain evidence="1 2">DSM 3953</strain>
    </source>
</reference>
<protein>
    <recommendedName>
        <fullName evidence="3">Polysaccharide deacetylase</fullName>
    </recommendedName>
</protein>
<dbReference type="Gene3D" id="3.20.20.370">
    <property type="entry name" value="Glycoside hydrolase/deacetylase"/>
    <property type="match status" value="1"/>
</dbReference>